<keyword evidence="7" id="KW-0687">Ribonucleoprotein</keyword>
<comment type="similarity">
    <text evidence="2">Belongs to the universal ribosomal protein uS4 family.</text>
</comment>
<evidence type="ECO:0000256" key="1">
    <source>
        <dbReference type="ARBA" id="ARBA00004173"/>
    </source>
</evidence>
<dbReference type="FunFam" id="3.10.290.10:FF:000025">
    <property type="entry name" value="30S ribosomal subunit S4"/>
    <property type="match status" value="1"/>
</dbReference>
<dbReference type="Gene3D" id="3.10.290.10">
    <property type="entry name" value="RNA-binding S4 domain"/>
    <property type="match status" value="1"/>
</dbReference>
<sequence length="470" mass="53218">MPRKASNLFSTARGRVRASMNKYNLFNLYKKQPIRYQGLTLFQQKWKAKRETRAYHGEHLTESRWKTLFLPNLESVAQLDASLKGVEVSPTPMSLQTFAVLEKRLEFAIFRSMFASSVRQAREFIRSGSVQVNGVTIRHPAFPLKSGDVFSVAPEKVMLAMGRVKPSVEQAVKVDNKQIAVWNKYVNAAKQTPKDVWELKQTKPKSLNTLDKVNKESRIETVKKFNAAIEADMLKTQKNTTREVFLNKILEIAAGKEAEELIPEQFLSLVASNKTDSVKCIEAYKILKKASHDLINTHSLDACVKFITTKSADLASPAAAKDASNVKKILSEIVNQQLERVRRNAEQSKLPEDAKTIPFSPAFGKSLRSVAPLEKDVVLEDESKAIVNLPWQKGLFGRQDPSQPFFTPWTPRPFIGAFAILPHHIEISFETCHAIYLNDPVARPDHSEVISPFPDHVHERSYMYYVRKGL</sequence>
<dbReference type="STRING" id="2163413.A0A4V1ADS5"/>
<proteinExistence type="inferred from homology"/>
<dbReference type="GO" id="GO:0003735">
    <property type="term" value="F:structural constituent of ribosome"/>
    <property type="evidence" value="ECO:0007669"/>
    <property type="project" value="TreeGrafter"/>
</dbReference>
<reference evidence="13" key="1">
    <citation type="submission" date="2019-03" db="EMBL/GenBank/DDBJ databases">
        <title>Snf2 controls pulcherriminic acid biosynthesis and connects pigmentation and antifungal activity of the yeast Metschnikowia pulcherrima.</title>
        <authorList>
            <person name="Gore-Lloyd D."/>
            <person name="Sumann I."/>
            <person name="Brachmann A.O."/>
            <person name="Schneeberger K."/>
            <person name="Ortiz-Merino R.A."/>
            <person name="Moreno-Beltran M."/>
            <person name="Schlaefli M."/>
            <person name="Kirner P."/>
            <person name="Santos Kron A."/>
            <person name="Wolfe K.H."/>
            <person name="Piel J."/>
            <person name="Ahrens C.H."/>
            <person name="Henk D."/>
            <person name="Freimoser F.M."/>
        </authorList>
    </citation>
    <scope>NUCLEOTIDE SEQUENCE [LARGE SCALE GENOMIC DNA]</scope>
    <source>
        <strain evidence="13">APC 1.2</strain>
    </source>
</reference>
<protein>
    <recommendedName>
        <fullName evidence="9">Small ribosomal subunit protein uS4m</fullName>
    </recommendedName>
</protein>
<evidence type="ECO:0000256" key="5">
    <source>
        <dbReference type="ARBA" id="ARBA00022980"/>
    </source>
</evidence>
<evidence type="ECO:0000256" key="4">
    <source>
        <dbReference type="ARBA" id="ARBA00022884"/>
    </source>
</evidence>
<keyword evidence="3 10" id="KW-0699">rRNA-binding</keyword>
<dbReference type="GO" id="GO:0019843">
    <property type="term" value="F:rRNA binding"/>
    <property type="evidence" value="ECO:0007669"/>
    <property type="project" value="UniProtKB-KW"/>
</dbReference>
<dbReference type="InterPro" id="IPR022801">
    <property type="entry name" value="Ribosomal_uS4"/>
</dbReference>
<evidence type="ECO:0000256" key="6">
    <source>
        <dbReference type="ARBA" id="ARBA00023128"/>
    </source>
</evidence>
<dbReference type="PANTHER" id="PTHR11831:SF4">
    <property type="entry name" value="SMALL RIBOSOMAL SUBUNIT PROTEIN US4M"/>
    <property type="match status" value="1"/>
</dbReference>
<accession>A0A4V1ADS5</accession>
<dbReference type="InterPro" id="IPR018079">
    <property type="entry name" value="Ribosomal_uS4_CS"/>
</dbReference>
<evidence type="ECO:0000259" key="11">
    <source>
        <dbReference type="SMART" id="SM00363"/>
    </source>
</evidence>
<keyword evidence="4 10" id="KW-0694">RNA-binding</keyword>
<keyword evidence="13" id="KW-1185">Reference proteome</keyword>
<dbReference type="Proteomes" id="UP000292447">
    <property type="component" value="Chromosome I"/>
</dbReference>
<dbReference type="AlphaFoldDB" id="A0A4V1ADS5"/>
<dbReference type="PROSITE" id="PS00632">
    <property type="entry name" value="RIBOSOMAL_S4"/>
    <property type="match status" value="1"/>
</dbReference>
<feature type="domain" description="RNA-binding S4" evidence="11">
    <location>
        <begin position="103"/>
        <end position="163"/>
    </location>
</feature>
<evidence type="ECO:0000256" key="3">
    <source>
        <dbReference type="ARBA" id="ARBA00022730"/>
    </source>
</evidence>
<dbReference type="Pfam" id="PF01479">
    <property type="entry name" value="S4"/>
    <property type="match status" value="1"/>
</dbReference>
<comment type="function">
    <text evidence="8">Component of the mitochondrial ribosome (mitoribosome), a dedicated translation machinery responsible for the synthesis of mitochondrial genome-encoded proteins, including at least some of the essential transmembrane subunits of the mitochondrial respiratory chain. The mitoribosomes are attached to the mitochondrial inner membrane and translation products are cotranslationally integrated into the membrane.</text>
</comment>
<dbReference type="GO" id="GO:0005763">
    <property type="term" value="C:mitochondrial small ribosomal subunit"/>
    <property type="evidence" value="ECO:0007669"/>
    <property type="project" value="TreeGrafter"/>
</dbReference>
<gene>
    <name evidence="12" type="primary">MPUL0A13790</name>
    <name evidence="12" type="ORF">METSCH_A13790</name>
</gene>
<evidence type="ECO:0000256" key="7">
    <source>
        <dbReference type="ARBA" id="ARBA00023274"/>
    </source>
</evidence>
<dbReference type="EMBL" id="CP034456">
    <property type="protein sequence ID" value="QBM86733.1"/>
    <property type="molecule type" value="Genomic_DNA"/>
</dbReference>
<dbReference type="InterPro" id="IPR002942">
    <property type="entry name" value="S4_RNA-bd"/>
</dbReference>
<evidence type="ECO:0000256" key="2">
    <source>
        <dbReference type="ARBA" id="ARBA00007465"/>
    </source>
</evidence>
<dbReference type="GO" id="GO:0042274">
    <property type="term" value="P:ribosomal small subunit biogenesis"/>
    <property type="evidence" value="ECO:0007669"/>
    <property type="project" value="TreeGrafter"/>
</dbReference>
<dbReference type="CDD" id="cd00165">
    <property type="entry name" value="S4"/>
    <property type="match status" value="1"/>
</dbReference>
<organism evidence="12 13">
    <name type="scientific">Metschnikowia aff. pulcherrima</name>
    <dbReference type="NCBI Taxonomy" id="2163413"/>
    <lineage>
        <taxon>Eukaryota</taxon>
        <taxon>Fungi</taxon>
        <taxon>Dikarya</taxon>
        <taxon>Ascomycota</taxon>
        <taxon>Saccharomycotina</taxon>
        <taxon>Pichiomycetes</taxon>
        <taxon>Metschnikowiaceae</taxon>
        <taxon>Metschnikowia</taxon>
    </lineage>
</organism>
<evidence type="ECO:0000256" key="9">
    <source>
        <dbReference type="ARBA" id="ARBA00071419"/>
    </source>
</evidence>
<evidence type="ECO:0000313" key="13">
    <source>
        <dbReference type="Proteomes" id="UP000292447"/>
    </source>
</evidence>
<comment type="subcellular location">
    <subcellularLocation>
        <location evidence="1">Mitochondrion</location>
    </subcellularLocation>
</comment>
<dbReference type="InterPro" id="IPR036986">
    <property type="entry name" value="S4_RNA-bd_sf"/>
</dbReference>
<dbReference type="SMART" id="SM00363">
    <property type="entry name" value="S4"/>
    <property type="match status" value="1"/>
</dbReference>
<evidence type="ECO:0000256" key="10">
    <source>
        <dbReference type="PROSITE-ProRule" id="PRU00182"/>
    </source>
</evidence>
<dbReference type="PROSITE" id="PS50889">
    <property type="entry name" value="S4"/>
    <property type="match status" value="1"/>
</dbReference>
<dbReference type="PANTHER" id="PTHR11831">
    <property type="entry name" value="30S 40S RIBOSOMAL PROTEIN"/>
    <property type="match status" value="1"/>
</dbReference>
<evidence type="ECO:0000313" key="12">
    <source>
        <dbReference type="EMBL" id="QBM86733.1"/>
    </source>
</evidence>
<keyword evidence="5 12" id="KW-0689">Ribosomal protein</keyword>
<dbReference type="SUPFAM" id="SSF55174">
    <property type="entry name" value="Alpha-L RNA-binding motif"/>
    <property type="match status" value="1"/>
</dbReference>
<name>A0A4V1ADS5_9ASCO</name>
<keyword evidence="6" id="KW-0496">Mitochondrion</keyword>
<evidence type="ECO:0000256" key="8">
    <source>
        <dbReference type="ARBA" id="ARBA00037226"/>
    </source>
</evidence>